<dbReference type="Pfam" id="PF18986">
    <property type="entry name" value="DUF5719"/>
    <property type="match status" value="1"/>
</dbReference>
<keyword evidence="2" id="KW-1185">Reference proteome</keyword>
<dbReference type="Proteomes" id="UP000470875">
    <property type="component" value="Unassembled WGS sequence"/>
</dbReference>
<name>A0A6N7VQ21_9ACTO</name>
<accession>A0A6N7VQ21</accession>
<evidence type="ECO:0000313" key="1">
    <source>
        <dbReference type="EMBL" id="MSS83844.1"/>
    </source>
</evidence>
<dbReference type="EMBL" id="VULO01000003">
    <property type="protein sequence ID" value="MSS83844.1"/>
    <property type="molecule type" value="Genomic_DNA"/>
</dbReference>
<proteinExistence type="predicted"/>
<gene>
    <name evidence="1" type="ORF">FYJ24_03520</name>
</gene>
<sequence>MNRRDIVWRALTTVGVVGLAAVGVVAIPQSRATDIADVDQRTFDVTVDTDEMSLVCPPDFVDPSKASAGSKETRIIGANNPEKISGGASLVPLLGQPRDATPFSVAVTEQGISVEECVLPAQLLAVVGGSTEAEEDSVLTIVNPATQPVEIEIEGFGESGYLGSPDASLTVPAQSVRSWLVAAWFPDQPTVGLSIKSRGMGVAAWLQSSGWDGEVSQGLARMRATQPDTTAVFPQISERDHKAVLHVMNPEDSEVTITVNVDDGTGLSPLPGAESIPIPPGAVTSVSLKGLSDESVVVEASKPVSASISFGIQGNTDKVVREQKTWSRTLIAPAFGSVFEINDHLAAELKSAGLEKVDTGQASVDVNDTEYMSLNIRGVTSSGPVEVVVGGGGTLVEKLMQRVTIAD</sequence>
<organism evidence="1 2">
    <name type="scientific">Scrofimicrobium canadense</name>
    <dbReference type="NCBI Taxonomy" id="2652290"/>
    <lineage>
        <taxon>Bacteria</taxon>
        <taxon>Bacillati</taxon>
        <taxon>Actinomycetota</taxon>
        <taxon>Actinomycetes</taxon>
        <taxon>Actinomycetales</taxon>
        <taxon>Actinomycetaceae</taxon>
        <taxon>Scrofimicrobium</taxon>
    </lineage>
</organism>
<dbReference type="AlphaFoldDB" id="A0A6N7VQ21"/>
<protein>
    <submittedName>
        <fullName evidence="1">Uncharacterized protein</fullName>
    </submittedName>
</protein>
<evidence type="ECO:0000313" key="2">
    <source>
        <dbReference type="Proteomes" id="UP000470875"/>
    </source>
</evidence>
<dbReference type="InterPro" id="IPR043777">
    <property type="entry name" value="DUF5719"/>
</dbReference>
<dbReference type="RefSeq" id="WP_154543646.1">
    <property type="nucleotide sequence ID" value="NZ_VULO01000003.1"/>
</dbReference>
<reference evidence="1 2" key="1">
    <citation type="submission" date="2019-08" db="EMBL/GenBank/DDBJ databases">
        <title>In-depth cultivation of the pig gut microbiome towards novel bacterial diversity and tailored functional studies.</title>
        <authorList>
            <person name="Wylensek D."/>
            <person name="Hitch T.C.A."/>
            <person name="Clavel T."/>
        </authorList>
    </citation>
    <scope>NUCLEOTIDE SEQUENCE [LARGE SCALE GENOMIC DNA]</scope>
    <source>
        <strain evidence="1 2">WB03_NA08</strain>
    </source>
</reference>
<comment type="caution">
    <text evidence="1">The sequence shown here is derived from an EMBL/GenBank/DDBJ whole genome shotgun (WGS) entry which is preliminary data.</text>
</comment>